<name>X1BYL0_9ZZZZ</name>
<feature type="non-terminal residue" evidence="1">
    <location>
        <position position="268"/>
    </location>
</feature>
<organism evidence="1">
    <name type="scientific">marine sediment metagenome</name>
    <dbReference type="NCBI Taxonomy" id="412755"/>
    <lineage>
        <taxon>unclassified sequences</taxon>
        <taxon>metagenomes</taxon>
        <taxon>ecological metagenomes</taxon>
    </lineage>
</organism>
<dbReference type="SMART" id="SM00798">
    <property type="entry name" value="AICARFT_IMPCHas"/>
    <property type="match status" value="1"/>
</dbReference>
<dbReference type="GO" id="GO:0005829">
    <property type="term" value="C:cytosol"/>
    <property type="evidence" value="ECO:0007669"/>
    <property type="project" value="TreeGrafter"/>
</dbReference>
<dbReference type="PANTHER" id="PTHR11692:SF0">
    <property type="entry name" value="BIFUNCTIONAL PURINE BIOSYNTHESIS PROTEIN ATIC"/>
    <property type="match status" value="1"/>
</dbReference>
<dbReference type="InterPro" id="IPR024051">
    <property type="entry name" value="AICAR_Tfase_dup_dom_sf"/>
</dbReference>
<dbReference type="GO" id="GO:0003937">
    <property type="term" value="F:IMP cyclohydrolase activity"/>
    <property type="evidence" value="ECO:0007669"/>
    <property type="project" value="InterPro"/>
</dbReference>
<dbReference type="PANTHER" id="PTHR11692">
    <property type="entry name" value="BIFUNCTIONAL PURINE BIOSYNTHESIS PROTEIN PURH"/>
    <property type="match status" value="1"/>
</dbReference>
<gene>
    <name evidence="1" type="ORF">S01H4_51511</name>
</gene>
<dbReference type="Gene3D" id="3.40.140.20">
    <property type="match status" value="2"/>
</dbReference>
<dbReference type="EMBL" id="BART01029341">
    <property type="protein sequence ID" value="GAH00072.1"/>
    <property type="molecule type" value="Genomic_DNA"/>
</dbReference>
<dbReference type="SUPFAM" id="SSF53927">
    <property type="entry name" value="Cytidine deaminase-like"/>
    <property type="match status" value="1"/>
</dbReference>
<feature type="non-terminal residue" evidence="1">
    <location>
        <position position="1"/>
    </location>
</feature>
<proteinExistence type="predicted"/>
<dbReference type="GO" id="GO:0004643">
    <property type="term" value="F:phosphoribosylaminoimidazolecarboxamide formyltransferase activity"/>
    <property type="evidence" value="ECO:0007669"/>
    <property type="project" value="InterPro"/>
</dbReference>
<dbReference type="AlphaFoldDB" id="X1BYL0"/>
<evidence type="ECO:0000313" key="1">
    <source>
        <dbReference type="EMBL" id="GAH00072.1"/>
    </source>
</evidence>
<dbReference type="GO" id="GO:0006189">
    <property type="term" value="P:'de novo' IMP biosynthetic process"/>
    <property type="evidence" value="ECO:0007669"/>
    <property type="project" value="TreeGrafter"/>
</dbReference>
<dbReference type="InterPro" id="IPR002695">
    <property type="entry name" value="PurH-like"/>
</dbReference>
<comment type="caution">
    <text evidence="1">The sequence shown here is derived from an EMBL/GenBank/DDBJ whole genome shotgun (WGS) entry which is preliminary data.</text>
</comment>
<dbReference type="InterPro" id="IPR016193">
    <property type="entry name" value="Cytidine_deaminase-like"/>
</dbReference>
<protein>
    <submittedName>
        <fullName evidence="1">Uncharacterized protein</fullName>
    </submittedName>
</protein>
<reference evidence="1" key="1">
    <citation type="journal article" date="2014" name="Front. Microbiol.">
        <title>High frequency of phylogenetically diverse reductive dehalogenase-homologous genes in deep subseafloor sedimentary metagenomes.</title>
        <authorList>
            <person name="Kawai M."/>
            <person name="Futagami T."/>
            <person name="Toyoda A."/>
            <person name="Takaki Y."/>
            <person name="Nishi S."/>
            <person name="Hori S."/>
            <person name="Arai W."/>
            <person name="Tsubouchi T."/>
            <person name="Morono Y."/>
            <person name="Uchiyama I."/>
            <person name="Ito T."/>
            <person name="Fujiyama A."/>
            <person name="Inagaki F."/>
            <person name="Takami H."/>
        </authorList>
    </citation>
    <scope>NUCLEOTIDE SEQUENCE</scope>
    <source>
        <strain evidence="1">Expedition CK06-06</strain>
    </source>
</reference>
<sequence>LEFNKKLSMRYGENPGYPAAFYTEKGASGPNMATMEVLKQGSKGLGYINVGDMDLGQRLARKLTRIYPGKKICVLIKHEMPSGVAMGDDPDDVFLKAWKSDPLSNFGSVDVFNYTLNRQVAESIVEKGRNIEVVYAPDFSPEALEILNTRKPLRIVKMGSFLDEPCQDQNIEFKRVAGGLLVQKRFDSKIISTESVEVVSQRQATEDELDAAVFVWNIACFTRSNAIVIGKKDKVHGIGSVQRSRIDAAEDAIKFSRRGYGPEGCVLA</sequence>
<accession>X1BYL0</accession>
<dbReference type="Pfam" id="PF01808">
    <property type="entry name" value="AICARFT_IMPCHas"/>
    <property type="match status" value="1"/>
</dbReference>